<dbReference type="AlphaFoldDB" id="A0A1H3ZGI5"/>
<accession>A0A1H3ZGI5</accession>
<dbReference type="Gene3D" id="3.40.1190.10">
    <property type="entry name" value="Mur-like, catalytic domain"/>
    <property type="match status" value="1"/>
</dbReference>
<dbReference type="SUPFAM" id="SSF53623">
    <property type="entry name" value="MurD-like peptide ligases, catalytic domain"/>
    <property type="match status" value="1"/>
</dbReference>
<comment type="subcellular location">
    <subcellularLocation>
        <location evidence="1 14">Cytoplasm</location>
    </subcellularLocation>
</comment>
<dbReference type="InterPro" id="IPR000713">
    <property type="entry name" value="Mur_ligase_N"/>
</dbReference>
<dbReference type="InterPro" id="IPR036615">
    <property type="entry name" value="Mur_ligase_C_dom_sf"/>
</dbReference>
<keyword evidence="19" id="KW-1185">Reference proteome</keyword>
<comment type="similarity">
    <text evidence="14">Belongs to the MurCDEF family.</text>
</comment>
<evidence type="ECO:0000256" key="13">
    <source>
        <dbReference type="ARBA" id="ARBA00047833"/>
    </source>
</evidence>
<dbReference type="GO" id="GO:0005524">
    <property type="term" value="F:ATP binding"/>
    <property type="evidence" value="ECO:0007669"/>
    <property type="project" value="UniProtKB-UniRule"/>
</dbReference>
<dbReference type="InterPro" id="IPR013221">
    <property type="entry name" value="Mur_ligase_cen"/>
</dbReference>
<dbReference type="InterPro" id="IPR005758">
    <property type="entry name" value="UDP-N-AcMur_Ala_ligase_MurC"/>
</dbReference>
<keyword evidence="10 14" id="KW-0573">Peptidoglycan synthesis</keyword>
<dbReference type="HAMAP" id="MF_00046">
    <property type="entry name" value="MurC"/>
    <property type="match status" value="1"/>
</dbReference>
<dbReference type="Proteomes" id="UP000199409">
    <property type="component" value="Unassembled WGS sequence"/>
</dbReference>
<dbReference type="Pfam" id="PF08245">
    <property type="entry name" value="Mur_ligase_M"/>
    <property type="match status" value="1"/>
</dbReference>
<dbReference type="Pfam" id="PF02875">
    <property type="entry name" value="Mur_ligase_C"/>
    <property type="match status" value="1"/>
</dbReference>
<dbReference type="GO" id="GO:0009252">
    <property type="term" value="P:peptidoglycan biosynthetic process"/>
    <property type="evidence" value="ECO:0007669"/>
    <property type="project" value="UniProtKB-UniRule"/>
</dbReference>
<evidence type="ECO:0000256" key="10">
    <source>
        <dbReference type="ARBA" id="ARBA00022984"/>
    </source>
</evidence>
<keyword evidence="11 14" id="KW-0131">Cell cycle</keyword>
<dbReference type="InterPro" id="IPR050061">
    <property type="entry name" value="MurCDEF_pg_biosynth"/>
</dbReference>
<dbReference type="OrthoDB" id="9804126at2"/>
<dbReference type="Gene3D" id="3.90.190.20">
    <property type="entry name" value="Mur ligase, C-terminal domain"/>
    <property type="match status" value="1"/>
</dbReference>
<evidence type="ECO:0000256" key="3">
    <source>
        <dbReference type="ARBA" id="ARBA00012211"/>
    </source>
</evidence>
<feature type="domain" description="Mur ligase C-terminal" evidence="16">
    <location>
        <begin position="311"/>
        <end position="441"/>
    </location>
</feature>
<evidence type="ECO:0000259" key="16">
    <source>
        <dbReference type="Pfam" id="PF02875"/>
    </source>
</evidence>
<dbReference type="SUPFAM" id="SSF53244">
    <property type="entry name" value="MurD-like peptide ligases, peptide-binding domain"/>
    <property type="match status" value="1"/>
</dbReference>
<feature type="domain" description="Mur ligase central" evidence="17">
    <location>
        <begin position="110"/>
        <end position="289"/>
    </location>
</feature>
<keyword evidence="12 14" id="KW-0961">Cell wall biogenesis/degradation</keyword>
<dbReference type="PANTHER" id="PTHR43445:SF3">
    <property type="entry name" value="UDP-N-ACETYLMURAMATE--L-ALANINE LIGASE"/>
    <property type="match status" value="1"/>
</dbReference>
<evidence type="ECO:0000256" key="9">
    <source>
        <dbReference type="ARBA" id="ARBA00022960"/>
    </source>
</evidence>
<proteinExistence type="inferred from homology"/>
<dbReference type="GO" id="GO:0008763">
    <property type="term" value="F:UDP-N-acetylmuramate-L-alanine ligase activity"/>
    <property type="evidence" value="ECO:0007669"/>
    <property type="project" value="UniProtKB-UniRule"/>
</dbReference>
<dbReference type="InterPro" id="IPR036565">
    <property type="entry name" value="Mur-like_cat_sf"/>
</dbReference>
<dbReference type="RefSeq" id="WP_092346338.1">
    <property type="nucleotide sequence ID" value="NZ_FNQN01000004.1"/>
</dbReference>
<evidence type="ECO:0000256" key="4">
    <source>
        <dbReference type="ARBA" id="ARBA00022490"/>
    </source>
</evidence>
<protein>
    <recommendedName>
        <fullName evidence="3 14">UDP-N-acetylmuramate--L-alanine ligase</fullName>
        <ecNumber evidence="3 14">6.3.2.8</ecNumber>
    </recommendedName>
    <alternativeName>
        <fullName evidence="14">UDP-N-acetylmuramoyl-L-alanine synthetase</fullName>
    </alternativeName>
</protein>
<dbReference type="Gene3D" id="3.40.50.720">
    <property type="entry name" value="NAD(P)-binding Rossmann-like Domain"/>
    <property type="match status" value="1"/>
</dbReference>
<dbReference type="PANTHER" id="PTHR43445">
    <property type="entry name" value="UDP-N-ACETYLMURAMATE--L-ALANINE LIGASE-RELATED"/>
    <property type="match status" value="1"/>
</dbReference>
<evidence type="ECO:0000256" key="6">
    <source>
        <dbReference type="ARBA" id="ARBA00022618"/>
    </source>
</evidence>
<sequence>MYGHIKKIHFVGIGGIGMSGIAELLLNLGYRVSGSDLRESDTTARLAELGGEIVIGHRAENITAVDVVVTSTAVKADNPEVVEALRQHVAVIPRAEMLAELMRMKYGIAIAGTHGKTTTTSMMSVVLHHAGVDPTAVIGGKLDAFGSNAKLGRGKFLVAEADESDGSFMHLSPTIAVVTNIDADHLDFYSGIEEIKQIFINFINKVPFYGRAVLCLEDENIQAILPFVKKRFTTYGFSSQADFYAEDVLHRQGRTSFTAFYQGQELGRISFKMPGRHNVLNALSVIAVAHELEIPFQTVIGGFRNFGGLQRRFQLRDEINNIMIIDDYGHHPAEIKATLNAAKSGWNKRVIAAFQPHRYSRTKALYEDFLTAFYQADQLVITDIYAAGEAAIEGVSGEQLVQGIIEHGHKAVAYRHTLEEVAEFLADIVEPGDMVVTLGAGSINQVCHLLADKLRQKELQG</sequence>
<evidence type="ECO:0000259" key="17">
    <source>
        <dbReference type="Pfam" id="PF08245"/>
    </source>
</evidence>
<keyword evidence="4 14" id="KW-0963">Cytoplasm</keyword>
<organism evidence="18 19">
    <name type="scientific">Desulfuromusa kysingii</name>
    <dbReference type="NCBI Taxonomy" id="37625"/>
    <lineage>
        <taxon>Bacteria</taxon>
        <taxon>Pseudomonadati</taxon>
        <taxon>Thermodesulfobacteriota</taxon>
        <taxon>Desulfuromonadia</taxon>
        <taxon>Desulfuromonadales</taxon>
        <taxon>Geopsychrobacteraceae</taxon>
        <taxon>Desulfuromusa</taxon>
    </lineage>
</organism>
<feature type="domain" description="Mur ligase N-terminal catalytic" evidence="15">
    <location>
        <begin position="7"/>
        <end position="106"/>
    </location>
</feature>
<dbReference type="STRING" id="37625.SAMN05660420_01517"/>
<name>A0A1H3ZGI5_9BACT</name>
<evidence type="ECO:0000256" key="1">
    <source>
        <dbReference type="ARBA" id="ARBA00004496"/>
    </source>
</evidence>
<evidence type="ECO:0000256" key="5">
    <source>
        <dbReference type="ARBA" id="ARBA00022598"/>
    </source>
</evidence>
<evidence type="ECO:0000313" key="19">
    <source>
        <dbReference type="Proteomes" id="UP000199409"/>
    </source>
</evidence>
<dbReference type="EMBL" id="FNQN01000004">
    <property type="protein sequence ID" value="SEA22767.1"/>
    <property type="molecule type" value="Genomic_DNA"/>
</dbReference>
<evidence type="ECO:0000256" key="7">
    <source>
        <dbReference type="ARBA" id="ARBA00022741"/>
    </source>
</evidence>
<dbReference type="EC" id="6.3.2.8" evidence="3 14"/>
<evidence type="ECO:0000256" key="8">
    <source>
        <dbReference type="ARBA" id="ARBA00022840"/>
    </source>
</evidence>
<dbReference type="InterPro" id="IPR004101">
    <property type="entry name" value="Mur_ligase_C"/>
</dbReference>
<comment type="function">
    <text evidence="14">Cell wall formation.</text>
</comment>
<keyword evidence="8 14" id="KW-0067">ATP-binding</keyword>
<keyword evidence="6 14" id="KW-0132">Cell division</keyword>
<keyword evidence="5 14" id="KW-0436">Ligase</keyword>
<keyword evidence="7 14" id="KW-0547">Nucleotide-binding</keyword>
<comment type="pathway">
    <text evidence="2 14">Cell wall biogenesis; peptidoglycan biosynthesis.</text>
</comment>
<evidence type="ECO:0000259" key="15">
    <source>
        <dbReference type="Pfam" id="PF01225"/>
    </source>
</evidence>
<dbReference type="Pfam" id="PF01225">
    <property type="entry name" value="Mur_ligase"/>
    <property type="match status" value="1"/>
</dbReference>
<gene>
    <name evidence="14" type="primary">murC</name>
    <name evidence="18" type="ORF">SAMN05660420_01517</name>
</gene>
<dbReference type="GO" id="GO:0008360">
    <property type="term" value="P:regulation of cell shape"/>
    <property type="evidence" value="ECO:0007669"/>
    <property type="project" value="UniProtKB-KW"/>
</dbReference>
<dbReference type="SUPFAM" id="SSF51984">
    <property type="entry name" value="MurCD N-terminal domain"/>
    <property type="match status" value="1"/>
</dbReference>
<evidence type="ECO:0000256" key="11">
    <source>
        <dbReference type="ARBA" id="ARBA00023306"/>
    </source>
</evidence>
<keyword evidence="9 14" id="KW-0133">Cell shape</keyword>
<dbReference type="GO" id="GO:0071555">
    <property type="term" value="P:cell wall organization"/>
    <property type="evidence" value="ECO:0007669"/>
    <property type="project" value="UniProtKB-KW"/>
</dbReference>
<comment type="catalytic activity">
    <reaction evidence="13 14">
        <text>UDP-N-acetyl-alpha-D-muramate + L-alanine + ATP = UDP-N-acetyl-alpha-D-muramoyl-L-alanine + ADP + phosphate + H(+)</text>
        <dbReference type="Rhea" id="RHEA:23372"/>
        <dbReference type="ChEBI" id="CHEBI:15378"/>
        <dbReference type="ChEBI" id="CHEBI:30616"/>
        <dbReference type="ChEBI" id="CHEBI:43474"/>
        <dbReference type="ChEBI" id="CHEBI:57972"/>
        <dbReference type="ChEBI" id="CHEBI:70757"/>
        <dbReference type="ChEBI" id="CHEBI:83898"/>
        <dbReference type="ChEBI" id="CHEBI:456216"/>
        <dbReference type="EC" id="6.3.2.8"/>
    </reaction>
</comment>
<evidence type="ECO:0000256" key="14">
    <source>
        <dbReference type="HAMAP-Rule" id="MF_00046"/>
    </source>
</evidence>
<dbReference type="NCBIfam" id="TIGR01082">
    <property type="entry name" value="murC"/>
    <property type="match status" value="1"/>
</dbReference>
<feature type="binding site" evidence="14">
    <location>
        <begin position="112"/>
        <end position="118"/>
    </location>
    <ligand>
        <name>ATP</name>
        <dbReference type="ChEBI" id="CHEBI:30616"/>
    </ligand>
</feature>
<dbReference type="GO" id="GO:0051301">
    <property type="term" value="P:cell division"/>
    <property type="evidence" value="ECO:0007669"/>
    <property type="project" value="UniProtKB-KW"/>
</dbReference>
<dbReference type="GO" id="GO:0005737">
    <property type="term" value="C:cytoplasm"/>
    <property type="evidence" value="ECO:0007669"/>
    <property type="project" value="UniProtKB-SubCell"/>
</dbReference>
<evidence type="ECO:0000313" key="18">
    <source>
        <dbReference type="EMBL" id="SEA22767.1"/>
    </source>
</evidence>
<evidence type="ECO:0000256" key="12">
    <source>
        <dbReference type="ARBA" id="ARBA00023316"/>
    </source>
</evidence>
<dbReference type="UniPathway" id="UPA00219"/>
<evidence type="ECO:0000256" key="2">
    <source>
        <dbReference type="ARBA" id="ARBA00004752"/>
    </source>
</evidence>
<reference evidence="18 19" key="1">
    <citation type="submission" date="2016-10" db="EMBL/GenBank/DDBJ databases">
        <authorList>
            <person name="de Groot N.N."/>
        </authorList>
    </citation>
    <scope>NUCLEOTIDE SEQUENCE [LARGE SCALE GENOMIC DNA]</scope>
    <source>
        <strain evidence="18 19">DSM 7343</strain>
    </source>
</reference>